<geneLocation type="plasmid" evidence="2 3">
    <name>pSmeSM11c</name>
</geneLocation>
<sequence>MAALRQAAFYLQGGIGKSKQKPRPKLVTASIEVRGQQDG</sequence>
<feature type="region of interest" description="Disordered" evidence="1">
    <location>
        <begin position="14"/>
        <end position="39"/>
    </location>
</feature>
<proteinExistence type="predicted"/>
<accession>F7XC77</accession>
<gene>
    <name evidence="2" type="ordered locus">SM11_pC0295</name>
</gene>
<dbReference type="KEGG" id="smx:SM11_pC0295"/>
<dbReference type="HOGENOM" id="CLU_3317082_0_0_5"/>
<organism evidence="2 3">
    <name type="scientific">Sinorhizobium meliloti (strain SM11)</name>
    <dbReference type="NCBI Taxonomy" id="707241"/>
    <lineage>
        <taxon>Bacteria</taxon>
        <taxon>Pseudomonadati</taxon>
        <taxon>Pseudomonadota</taxon>
        <taxon>Alphaproteobacteria</taxon>
        <taxon>Hyphomicrobiales</taxon>
        <taxon>Rhizobiaceae</taxon>
        <taxon>Sinorhizobium/Ensifer group</taxon>
        <taxon>Sinorhizobium</taxon>
    </lineage>
</organism>
<evidence type="ECO:0000256" key="1">
    <source>
        <dbReference type="SAM" id="MobiDB-lite"/>
    </source>
</evidence>
<evidence type="ECO:0000313" key="3">
    <source>
        <dbReference type="Proteomes" id="UP000009045"/>
    </source>
</evidence>
<dbReference type="EMBL" id="CP001831">
    <property type="protein sequence ID" value="AEH81368.1"/>
    <property type="molecule type" value="Genomic_DNA"/>
</dbReference>
<evidence type="ECO:0000313" key="2">
    <source>
        <dbReference type="EMBL" id="AEH81368.1"/>
    </source>
</evidence>
<protein>
    <submittedName>
        <fullName evidence="2">Uncharacterized protein</fullName>
    </submittedName>
</protein>
<dbReference type="AlphaFoldDB" id="F7XC77"/>
<keyword evidence="2" id="KW-0614">Plasmid</keyword>
<dbReference type="Proteomes" id="UP000009045">
    <property type="component" value="Plasmid pSmeSM11c"/>
</dbReference>
<reference evidence="2 3" key="1">
    <citation type="journal article" date="2011" name="J. Biotechnol.">
        <title>The complete genome sequence of the dominant Sinorhizobium meliloti field isolate SM11 extends the S. meliloti pan-genome.</title>
        <authorList>
            <person name="Schneiker-Bekel S."/>
            <person name="Wibberg D."/>
            <person name="Bekel T."/>
            <person name="Blom J."/>
            <person name="Linke B."/>
            <person name="Neuweger H."/>
            <person name="Stiens M."/>
            <person name="Vorholter F.J."/>
            <person name="Weidner S."/>
            <person name="Goesmann A."/>
            <person name="Puhler A."/>
            <person name="Schluter A."/>
        </authorList>
    </citation>
    <scope>NUCLEOTIDE SEQUENCE [LARGE SCALE GENOMIC DNA]</scope>
    <source>
        <strain evidence="2 3">SM11</strain>
        <plasmid evidence="3">pSmeSM11c</plasmid>
    </source>
</reference>
<name>F7XC77_SINMM</name>